<keyword evidence="3" id="KW-1185">Reference proteome</keyword>
<dbReference type="AlphaFoldDB" id="A0A1V4KH17"/>
<proteinExistence type="predicted"/>
<organism evidence="2 3">
    <name type="scientific">Patagioenas fasciata monilis</name>
    <dbReference type="NCBI Taxonomy" id="372326"/>
    <lineage>
        <taxon>Eukaryota</taxon>
        <taxon>Metazoa</taxon>
        <taxon>Chordata</taxon>
        <taxon>Craniata</taxon>
        <taxon>Vertebrata</taxon>
        <taxon>Euteleostomi</taxon>
        <taxon>Archelosauria</taxon>
        <taxon>Archosauria</taxon>
        <taxon>Dinosauria</taxon>
        <taxon>Saurischia</taxon>
        <taxon>Theropoda</taxon>
        <taxon>Coelurosauria</taxon>
        <taxon>Aves</taxon>
        <taxon>Neognathae</taxon>
        <taxon>Neoaves</taxon>
        <taxon>Columbimorphae</taxon>
        <taxon>Columbiformes</taxon>
        <taxon>Columbidae</taxon>
        <taxon>Patagioenas</taxon>
    </lineage>
</organism>
<gene>
    <name evidence="2" type="ORF">AV530_010529</name>
</gene>
<evidence type="ECO:0000313" key="2">
    <source>
        <dbReference type="EMBL" id="OPJ83117.1"/>
    </source>
</evidence>
<feature type="region of interest" description="Disordered" evidence="1">
    <location>
        <begin position="32"/>
        <end position="55"/>
    </location>
</feature>
<protein>
    <submittedName>
        <fullName evidence="2">Uncharacterized protein</fullName>
    </submittedName>
</protein>
<name>A0A1V4KH17_PATFA</name>
<accession>A0A1V4KH17</accession>
<dbReference type="Proteomes" id="UP000190648">
    <property type="component" value="Unassembled WGS sequence"/>
</dbReference>
<evidence type="ECO:0000256" key="1">
    <source>
        <dbReference type="SAM" id="MobiDB-lite"/>
    </source>
</evidence>
<sequence length="105" mass="12071">MKNKILMRLKCTGRKATDFSLTDRKKIKSGHFKSPDLLAARDQRSDQHASTKPFKDCHGKLDMHEAISNRMKRTFAVPLPWQEHPQPLDFGINLKVSLIPICMDL</sequence>
<dbReference type="OrthoDB" id="8113227at2759"/>
<comment type="caution">
    <text evidence="2">The sequence shown here is derived from an EMBL/GenBank/DDBJ whole genome shotgun (WGS) entry which is preliminary data.</text>
</comment>
<dbReference type="EMBL" id="LSYS01003385">
    <property type="protein sequence ID" value="OPJ83117.1"/>
    <property type="molecule type" value="Genomic_DNA"/>
</dbReference>
<dbReference type="STRING" id="372326.A0A1V4KH17"/>
<feature type="compositionally biased region" description="Basic and acidic residues" evidence="1">
    <location>
        <begin position="39"/>
        <end position="55"/>
    </location>
</feature>
<evidence type="ECO:0000313" key="3">
    <source>
        <dbReference type="Proteomes" id="UP000190648"/>
    </source>
</evidence>
<reference evidence="2 3" key="1">
    <citation type="submission" date="2016-02" db="EMBL/GenBank/DDBJ databases">
        <title>Band-tailed pigeon sequencing and assembly.</title>
        <authorList>
            <person name="Soares A.E."/>
            <person name="Novak B.J."/>
            <person name="Rice E.S."/>
            <person name="O'Connell B."/>
            <person name="Chang D."/>
            <person name="Weber S."/>
            <person name="Shapiro B."/>
        </authorList>
    </citation>
    <scope>NUCLEOTIDE SEQUENCE [LARGE SCALE GENOMIC DNA]</scope>
    <source>
        <strain evidence="2">BTP2013</strain>
        <tissue evidence="2">Blood</tissue>
    </source>
</reference>